<dbReference type="Gene3D" id="1.10.287.950">
    <property type="entry name" value="Methyl-accepting chemotaxis protein"/>
    <property type="match status" value="1"/>
</dbReference>
<accession>K6VMI8</accession>
<dbReference type="STRING" id="100225.SAMN05421595_1700"/>
<dbReference type="PROSITE" id="PS50111">
    <property type="entry name" value="CHEMOTAXIS_TRANSDUC_2"/>
    <property type="match status" value="1"/>
</dbReference>
<comment type="similarity">
    <text evidence="4">Belongs to the methyl-accepting chemotaxis (MCP) protein family.</text>
</comment>
<dbReference type="PANTHER" id="PTHR32089">
    <property type="entry name" value="METHYL-ACCEPTING CHEMOTAXIS PROTEIN MCPB"/>
    <property type="match status" value="1"/>
</dbReference>
<dbReference type="GO" id="GO:0007165">
    <property type="term" value="P:signal transduction"/>
    <property type="evidence" value="ECO:0007669"/>
    <property type="project" value="UniProtKB-KW"/>
</dbReference>
<reference evidence="8 9" key="1">
    <citation type="submission" date="2012-08" db="EMBL/GenBank/DDBJ databases">
        <title>Whole genome shotgun sequence of Austwickia chelonae NBRC 105200.</title>
        <authorList>
            <person name="Yoshida I."/>
            <person name="Hosoyama A."/>
            <person name="Tsuchikane K."/>
            <person name="Katsumata H."/>
            <person name="Ando Y."/>
            <person name="Ohji S."/>
            <person name="Hamada M."/>
            <person name="Tamura T."/>
            <person name="Yamazoe A."/>
            <person name="Yamazaki S."/>
            <person name="Fujita N."/>
        </authorList>
    </citation>
    <scope>NUCLEOTIDE SEQUENCE [LARGE SCALE GENOMIC DNA]</scope>
    <source>
        <strain evidence="8 9">NBRC 105200</strain>
    </source>
</reference>
<keyword evidence="9" id="KW-1185">Reference proteome</keyword>
<evidence type="ECO:0000256" key="4">
    <source>
        <dbReference type="ARBA" id="ARBA00029447"/>
    </source>
</evidence>
<feature type="domain" description="HAMP" evidence="7">
    <location>
        <begin position="14"/>
        <end position="67"/>
    </location>
</feature>
<dbReference type="PROSITE" id="PS50885">
    <property type="entry name" value="HAMP"/>
    <property type="match status" value="1"/>
</dbReference>
<evidence type="ECO:0000256" key="3">
    <source>
        <dbReference type="ARBA" id="ARBA00023224"/>
    </source>
</evidence>
<evidence type="ECO:0000259" key="6">
    <source>
        <dbReference type="PROSITE" id="PS50111"/>
    </source>
</evidence>
<name>K6VMI8_9MICO</name>
<dbReference type="GO" id="GO:0016020">
    <property type="term" value="C:membrane"/>
    <property type="evidence" value="ECO:0007669"/>
    <property type="project" value="InterPro"/>
</dbReference>
<dbReference type="SMART" id="SM00283">
    <property type="entry name" value="MA"/>
    <property type="match status" value="1"/>
</dbReference>
<keyword evidence="3 5" id="KW-0807">Transducer</keyword>
<dbReference type="InterPro" id="IPR003660">
    <property type="entry name" value="HAMP_dom"/>
</dbReference>
<proteinExistence type="inferred from homology"/>
<evidence type="ECO:0000259" key="7">
    <source>
        <dbReference type="PROSITE" id="PS50885"/>
    </source>
</evidence>
<keyword evidence="2" id="KW-0472">Membrane</keyword>
<sequence>MKRTDGAAPENTTLTLTEAVESIGRVMYRIAEGDLDARVVLLDAPEPAVRLGHHVNTALDLLEAYTRETQACLRASAEGRFYRVVLLRGMPGQFREGAKAINAARESMLAHDTQLTRRDHERTEVAEEVAAVSGRLSGAALELGEAAEALSHTTKGAVDAAEQARSTVEELERASTEIETAVRLISSVASQTRLLALNATIEAARAGDSGRGFAVVAGEVKNLANETTQSSDGISAQVRAAQEAAEEAASAIAAIGSAIDEIDRQIQGITNRIGGSQGLMPMSTALSDQVHRLTGPAHRTD</sequence>
<keyword evidence="2" id="KW-1133">Transmembrane helix</keyword>
<dbReference type="EMBL" id="BAGZ01000001">
    <property type="protein sequence ID" value="GAB76570.1"/>
    <property type="molecule type" value="Genomic_DNA"/>
</dbReference>
<keyword evidence="1" id="KW-0812">Transmembrane</keyword>
<evidence type="ECO:0000313" key="9">
    <source>
        <dbReference type="Proteomes" id="UP000008495"/>
    </source>
</evidence>
<dbReference type="Proteomes" id="UP000008495">
    <property type="component" value="Unassembled WGS sequence"/>
</dbReference>
<feature type="domain" description="Methyl-accepting transducer" evidence="6">
    <location>
        <begin position="97"/>
        <end position="262"/>
    </location>
</feature>
<dbReference type="PRINTS" id="PR00260">
    <property type="entry name" value="CHEMTRNSDUCR"/>
</dbReference>
<dbReference type="InterPro" id="IPR004090">
    <property type="entry name" value="Chemotax_Me-accpt_rcpt"/>
</dbReference>
<dbReference type="AlphaFoldDB" id="K6VMI8"/>
<dbReference type="GO" id="GO:0004888">
    <property type="term" value="F:transmembrane signaling receptor activity"/>
    <property type="evidence" value="ECO:0007669"/>
    <property type="project" value="InterPro"/>
</dbReference>
<organism evidence="8 9">
    <name type="scientific">Austwickia chelonae NBRC 105200</name>
    <dbReference type="NCBI Taxonomy" id="1184607"/>
    <lineage>
        <taxon>Bacteria</taxon>
        <taxon>Bacillati</taxon>
        <taxon>Actinomycetota</taxon>
        <taxon>Actinomycetes</taxon>
        <taxon>Micrococcales</taxon>
        <taxon>Dermatophilaceae</taxon>
        <taxon>Austwickia</taxon>
    </lineage>
</organism>
<gene>
    <name evidence="8" type="ORF">AUCHE_01_01320</name>
</gene>
<protein>
    <submittedName>
        <fullName evidence="8">Putative signaling protein</fullName>
    </submittedName>
</protein>
<evidence type="ECO:0000256" key="1">
    <source>
        <dbReference type="ARBA" id="ARBA00022692"/>
    </source>
</evidence>
<comment type="caution">
    <text evidence="8">The sequence shown here is derived from an EMBL/GenBank/DDBJ whole genome shotgun (WGS) entry which is preliminary data.</text>
</comment>
<dbReference type="InterPro" id="IPR004089">
    <property type="entry name" value="MCPsignal_dom"/>
</dbReference>
<dbReference type="SUPFAM" id="SSF58104">
    <property type="entry name" value="Methyl-accepting chemotaxis protein (MCP) signaling domain"/>
    <property type="match status" value="1"/>
</dbReference>
<dbReference type="PANTHER" id="PTHR32089:SF112">
    <property type="entry name" value="LYSOZYME-LIKE PROTEIN-RELATED"/>
    <property type="match status" value="1"/>
</dbReference>
<dbReference type="eggNOG" id="COG0840">
    <property type="taxonomic scope" value="Bacteria"/>
</dbReference>
<evidence type="ECO:0000256" key="2">
    <source>
        <dbReference type="ARBA" id="ARBA00022989"/>
    </source>
</evidence>
<dbReference type="GO" id="GO:0006935">
    <property type="term" value="P:chemotaxis"/>
    <property type="evidence" value="ECO:0007669"/>
    <property type="project" value="InterPro"/>
</dbReference>
<evidence type="ECO:0000256" key="5">
    <source>
        <dbReference type="PROSITE-ProRule" id="PRU00284"/>
    </source>
</evidence>
<evidence type="ECO:0000313" key="8">
    <source>
        <dbReference type="EMBL" id="GAB76570.1"/>
    </source>
</evidence>
<dbReference type="Pfam" id="PF00015">
    <property type="entry name" value="MCPsignal"/>
    <property type="match status" value="1"/>
</dbReference>